<evidence type="ECO:0000313" key="3">
    <source>
        <dbReference type="Proteomes" id="UP000004754"/>
    </source>
</evidence>
<dbReference type="HOGENOM" id="CLU_180540_1_0_9"/>
<dbReference type="Proteomes" id="UP000004754">
    <property type="component" value="Unassembled WGS sequence"/>
</dbReference>
<dbReference type="AlphaFoldDB" id="E6MJS0"/>
<sequence length="69" mass="7273">MLVSQIIAAHPAAADFLIQDCGMGCIYCPSSQMETLAQAAMVHGLDGEDVCAALNDYLIDAAMIKAEEL</sequence>
<feature type="domain" description="DUF1858" evidence="1">
    <location>
        <begin position="1"/>
        <end position="49"/>
    </location>
</feature>
<proteinExistence type="predicted"/>
<dbReference type="STRING" id="887929.HMP0721_2255"/>
<gene>
    <name evidence="2" type="ORF">HMP0721_2255</name>
</gene>
<dbReference type="InterPro" id="IPR015077">
    <property type="entry name" value="DUF1858"/>
</dbReference>
<dbReference type="Gene3D" id="1.10.3910.10">
    <property type="entry name" value="SP0561-like"/>
    <property type="match status" value="1"/>
</dbReference>
<evidence type="ECO:0000313" key="2">
    <source>
        <dbReference type="EMBL" id="EFV00659.1"/>
    </source>
</evidence>
<protein>
    <submittedName>
        <fullName evidence="2">Hydrid cluster protein-associated redox disulfide domain protein</fullName>
    </submittedName>
</protein>
<dbReference type="PANTHER" id="PTHR39341">
    <property type="entry name" value="BSL7085 PROTEIN"/>
    <property type="match status" value="1"/>
</dbReference>
<reference evidence="2 3" key="1">
    <citation type="submission" date="2010-12" db="EMBL/GenBank/DDBJ databases">
        <authorList>
            <person name="Muzny D."/>
            <person name="Qin X."/>
            <person name="Deng J."/>
            <person name="Jiang H."/>
            <person name="Liu Y."/>
            <person name="Qu J."/>
            <person name="Song X.-Z."/>
            <person name="Zhang L."/>
            <person name="Thornton R."/>
            <person name="Coyle M."/>
            <person name="Francisco L."/>
            <person name="Jackson L."/>
            <person name="Javaid M."/>
            <person name="Korchina V."/>
            <person name="Kovar C."/>
            <person name="Mata R."/>
            <person name="Mathew T."/>
            <person name="Ngo R."/>
            <person name="Nguyen L."/>
            <person name="Nguyen N."/>
            <person name="Okwuonu G."/>
            <person name="Ongeri F."/>
            <person name="Pham C."/>
            <person name="Simmons D."/>
            <person name="Wilczek-Boney K."/>
            <person name="Hale W."/>
            <person name="Jakkamsetti A."/>
            <person name="Pham P."/>
            <person name="Ruth R."/>
            <person name="San Lucas F."/>
            <person name="Warren J."/>
            <person name="Zhang J."/>
            <person name="Zhao Z."/>
            <person name="Zhou C."/>
            <person name="Zhu D."/>
            <person name="Lee S."/>
            <person name="Bess C."/>
            <person name="Blankenburg K."/>
            <person name="Forbes L."/>
            <person name="Fu Q."/>
            <person name="Gubbala S."/>
            <person name="Hirani K."/>
            <person name="Jayaseelan J.C."/>
            <person name="Lara F."/>
            <person name="Munidasa M."/>
            <person name="Palculict T."/>
            <person name="Patil S."/>
            <person name="Pu L.-L."/>
            <person name="Saada N."/>
            <person name="Tang L."/>
            <person name="Weissenberger G."/>
            <person name="Zhu Y."/>
            <person name="Hemphill L."/>
            <person name="Shang Y."/>
            <person name="Youmans B."/>
            <person name="Ayvaz T."/>
            <person name="Ross M."/>
            <person name="Santibanez J."/>
            <person name="Aqrawi P."/>
            <person name="Gross S."/>
            <person name="Joshi V."/>
            <person name="Fowler G."/>
            <person name="Nazareth L."/>
            <person name="Reid J."/>
            <person name="Worley K."/>
            <person name="Petrosino J."/>
            <person name="Highlander S."/>
            <person name="Gibbs R."/>
        </authorList>
    </citation>
    <scope>NUCLEOTIDE SEQUENCE [LARGE SCALE GENOMIC DNA]</scope>
    <source>
        <strain evidence="2 3">ATCC 23263</strain>
    </source>
</reference>
<dbReference type="EMBL" id="AEQN01000030">
    <property type="protein sequence ID" value="EFV00659.1"/>
    <property type="molecule type" value="Genomic_DNA"/>
</dbReference>
<dbReference type="InterPro" id="IPR038062">
    <property type="entry name" value="ScdA-like_N_sf"/>
</dbReference>
<keyword evidence="3" id="KW-1185">Reference proteome</keyword>
<dbReference type="Pfam" id="PF08984">
    <property type="entry name" value="DUF1858"/>
    <property type="match status" value="1"/>
</dbReference>
<dbReference type="InterPro" id="IPR023883">
    <property type="entry name" value="CHP03980_redox-disulphide"/>
</dbReference>
<name>E6MJS0_9FIRM</name>
<dbReference type="PANTHER" id="PTHR39341:SF1">
    <property type="entry name" value="DUF1858 DOMAIN-CONTAINING PROTEIN"/>
    <property type="match status" value="1"/>
</dbReference>
<organism evidence="2 3">
    <name type="scientific">Pseudoramibacter alactolyticus ATCC 23263</name>
    <dbReference type="NCBI Taxonomy" id="887929"/>
    <lineage>
        <taxon>Bacteria</taxon>
        <taxon>Bacillati</taxon>
        <taxon>Bacillota</taxon>
        <taxon>Clostridia</taxon>
        <taxon>Eubacteriales</taxon>
        <taxon>Eubacteriaceae</taxon>
        <taxon>Pseudoramibacter</taxon>
    </lineage>
</organism>
<evidence type="ECO:0000259" key="1">
    <source>
        <dbReference type="Pfam" id="PF08984"/>
    </source>
</evidence>
<accession>E6MJS0</accession>
<dbReference type="SUPFAM" id="SSF140683">
    <property type="entry name" value="SP0561-like"/>
    <property type="match status" value="1"/>
</dbReference>
<comment type="caution">
    <text evidence="2">The sequence shown here is derived from an EMBL/GenBank/DDBJ whole genome shotgun (WGS) entry which is preliminary data.</text>
</comment>
<dbReference type="NCBIfam" id="TIGR03980">
    <property type="entry name" value="prismane_assoc"/>
    <property type="match status" value="1"/>
</dbReference>